<dbReference type="STRING" id="1000565.METUNv1_03721"/>
<dbReference type="AlphaFoldDB" id="F5RHC4"/>
<organism evidence="3 4">
    <name type="scientific">Methyloversatilis universalis (strain ATCC BAA-1314 / DSM 25237 / JCM 13912 / CCUG 52030 / FAM5)</name>
    <dbReference type="NCBI Taxonomy" id="1000565"/>
    <lineage>
        <taxon>Bacteria</taxon>
        <taxon>Pseudomonadati</taxon>
        <taxon>Pseudomonadota</taxon>
        <taxon>Betaproteobacteria</taxon>
        <taxon>Nitrosomonadales</taxon>
        <taxon>Sterolibacteriaceae</taxon>
        <taxon>Methyloversatilis</taxon>
    </lineage>
</organism>
<accession>F5RHC4</accession>
<dbReference type="Pfam" id="PF02486">
    <property type="entry name" value="Rep_trans"/>
    <property type="match status" value="1"/>
</dbReference>
<feature type="region of interest" description="Disordered" evidence="1">
    <location>
        <begin position="356"/>
        <end position="377"/>
    </location>
</feature>
<evidence type="ECO:0000259" key="2">
    <source>
        <dbReference type="Pfam" id="PF02486"/>
    </source>
</evidence>
<feature type="domain" description="Replication initiation protein-like C-terminal" evidence="2">
    <location>
        <begin position="159"/>
        <end position="323"/>
    </location>
</feature>
<name>F5RHC4_METUF</name>
<evidence type="ECO:0000313" key="4">
    <source>
        <dbReference type="Proteomes" id="UP000005019"/>
    </source>
</evidence>
<gene>
    <name evidence="3" type="ORF">METUNv1_03721</name>
</gene>
<dbReference type="OrthoDB" id="9809126at2"/>
<dbReference type="eggNOG" id="COG2946">
    <property type="taxonomic scope" value="Bacteria"/>
</dbReference>
<proteinExistence type="predicted"/>
<evidence type="ECO:0000313" key="3">
    <source>
        <dbReference type="EMBL" id="EGK69756.1"/>
    </source>
</evidence>
<protein>
    <recommendedName>
        <fullName evidence="2">Replication initiation protein-like C-terminal domain-containing protein</fullName>
    </recommendedName>
</protein>
<dbReference type="EMBL" id="AFHG01000059">
    <property type="protein sequence ID" value="EGK69756.1"/>
    <property type="molecule type" value="Genomic_DNA"/>
</dbReference>
<reference evidence="3 4" key="1">
    <citation type="journal article" date="2011" name="J. Bacteriol.">
        <title>Genome sequence of Methyloversatilis universalis FAM5T, a methylotrophic representative of the order Rhodocyclales.</title>
        <authorList>
            <person name="Kittichotirat W."/>
            <person name="Good N.M."/>
            <person name="Hall R."/>
            <person name="Bringel F."/>
            <person name="Lajus A."/>
            <person name="Medigue C."/>
            <person name="Smalley N.E."/>
            <person name="Beck D."/>
            <person name="Bumgarner R."/>
            <person name="Vuilleumier S."/>
            <person name="Kalyuzhnaya M.G."/>
        </authorList>
    </citation>
    <scope>NUCLEOTIDE SEQUENCE [LARGE SCALE GENOMIC DNA]</scope>
    <source>
        <strain evidence="4">ATCC BAA-1314 / JCM 13912 / FAM5</strain>
    </source>
</reference>
<evidence type="ECO:0000256" key="1">
    <source>
        <dbReference type="SAM" id="MobiDB-lite"/>
    </source>
</evidence>
<dbReference type="InterPro" id="IPR003491">
    <property type="entry name" value="REP-like_C"/>
</dbReference>
<dbReference type="Proteomes" id="UP000005019">
    <property type="component" value="Unassembled WGS sequence"/>
</dbReference>
<dbReference type="RefSeq" id="WP_008064302.1">
    <property type="nucleotide sequence ID" value="NZ_AFHG01000059.1"/>
</dbReference>
<keyword evidence="4" id="KW-1185">Reference proteome</keyword>
<sequence length="377" mass="42274">MFASVESHWPRNRHGERYVLGKKGEESVVLETSTRGDGKAFIDWLTVTFPVAAIDANNGWDVPEFVGTEDAALYLSLRLEKILGFGIYAKREKGHRFYRHSWSLGEDGRYGFIAVGGQRATMLFELTGEGCMHATPGWEAAMHAFLTSGALTAGELTGAKITRIDITHDDHEGSYDVDRAFDDWSNDRFRLPQAPQSPAMNQVGNWARPDGRGRTLYVGRRQSGKFLRVYEKGKQMGDRESPWTRIELELKAEDRVIPFDTLLKPGHYLAGAYPALEWLNERQSRIATVRHAAKKGYEAMVRYVRRAAGAALAVAIAINGQQFVQDLVADVTTDEMYRQMVKRSLDMPTYAVADQAESDHDVSGRQLMKGNDDVHSV</sequence>
<comment type="caution">
    <text evidence="3">The sequence shown here is derived from an EMBL/GenBank/DDBJ whole genome shotgun (WGS) entry which is preliminary data.</text>
</comment>